<organism evidence="2 3">
    <name type="scientific">Lentinus brumalis</name>
    <dbReference type="NCBI Taxonomy" id="2498619"/>
    <lineage>
        <taxon>Eukaryota</taxon>
        <taxon>Fungi</taxon>
        <taxon>Dikarya</taxon>
        <taxon>Basidiomycota</taxon>
        <taxon>Agaricomycotina</taxon>
        <taxon>Agaricomycetes</taxon>
        <taxon>Polyporales</taxon>
        <taxon>Polyporaceae</taxon>
        <taxon>Lentinus</taxon>
    </lineage>
</organism>
<feature type="domain" description="Integrase core" evidence="1">
    <location>
        <begin position="157"/>
        <end position="338"/>
    </location>
</feature>
<protein>
    <recommendedName>
        <fullName evidence="1">Integrase core domain-containing protein</fullName>
    </recommendedName>
</protein>
<dbReference type="Proteomes" id="UP000256964">
    <property type="component" value="Unassembled WGS sequence"/>
</dbReference>
<dbReference type="OrthoDB" id="2750604at2759"/>
<dbReference type="InterPro" id="IPR058913">
    <property type="entry name" value="Integrase_dom_put"/>
</dbReference>
<sequence length="435" mass="49054">MSNNPSGHNQWGVKSYPPDEELYEAFLQFAKEKNGAGLNEEEQLARLKTMGLNIKRGALYKLRKRLNVPSVRKATKTADKLVLEQAVIDIKSDDVLGRWGIGQVRQRLANANHFISRNALREILLNQFGPEFNRRQPGFKQPDIARRPLSCLGPWHQLHVDGHEKLSKQALRIGDDVTLPIYTMKDQFSSLSMILITAPNIRLAESCAHIYLDFVEEHQCVPITLVSDHGSEIGIMAQFQKILRADAAPEFDEEEWPATLAVRSVHNTPAESFWLWLRLGEGHNIRDVILEGAARVFNSADMLHVHVFNWLWPPLLQARLDEFQAYWNNHLIRTQREKLNTSGTSPLHAFSAPESVRSTACNCAIKVNMNLVNELRAQIGGAEGRRAAFEFVSPEFKAMADDVYGNLGYPSITLETAWDVFIAVVGGLRGVPLHQ</sequence>
<dbReference type="PANTHER" id="PTHR46791">
    <property type="entry name" value="EXPRESSED PROTEIN"/>
    <property type="match status" value="1"/>
</dbReference>
<dbReference type="AlphaFoldDB" id="A0A371CJ83"/>
<reference evidence="2 3" key="1">
    <citation type="journal article" date="2018" name="Biotechnol. Biofuels">
        <title>Integrative visual omics of the white-rot fungus Polyporus brumalis exposes the biotechnological potential of its oxidative enzymes for delignifying raw plant biomass.</title>
        <authorList>
            <person name="Miyauchi S."/>
            <person name="Rancon A."/>
            <person name="Drula E."/>
            <person name="Hage H."/>
            <person name="Chaduli D."/>
            <person name="Favel A."/>
            <person name="Grisel S."/>
            <person name="Henrissat B."/>
            <person name="Herpoel-Gimbert I."/>
            <person name="Ruiz-Duenas F.J."/>
            <person name="Chevret D."/>
            <person name="Hainaut M."/>
            <person name="Lin J."/>
            <person name="Wang M."/>
            <person name="Pangilinan J."/>
            <person name="Lipzen A."/>
            <person name="Lesage-Meessen L."/>
            <person name="Navarro D."/>
            <person name="Riley R."/>
            <person name="Grigoriev I.V."/>
            <person name="Zhou S."/>
            <person name="Raouche S."/>
            <person name="Rosso M.N."/>
        </authorList>
    </citation>
    <scope>NUCLEOTIDE SEQUENCE [LARGE SCALE GENOMIC DNA]</scope>
    <source>
        <strain evidence="2 3">BRFM 1820</strain>
    </source>
</reference>
<evidence type="ECO:0000313" key="2">
    <source>
        <dbReference type="EMBL" id="RDX40327.1"/>
    </source>
</evidence>
<accession>A0A371CJ83</accession>
<dbReference type="STRING" id="139420.A0A371CJ83"/>
<dbReference type="Pfam" id="PF24764">
    <property type="entry name" value="rva_4"/>
    <property type="match status" value="1"/>
</dbReference>
<gene>
    <name evidence="2" type="ORF">OH76DRAFT_1490373</name>
</gene>
<evidence type="ECO:0000313" key="3">
    <source>
        <dbReference type="Proteomes" id="UP000256964"/>
    </source>
</evidence>
<dbReference type="EMBL" id="KZ857564">
    <property type="protein sequence ID" value="RDX40327.1"/>
    <property type="molecule type" value="Genomic_DNA"/>
</dbReference>
<dbReference type="PANTHER" id="PTHR46791:SF5">
    <property type="entry name" value="CLR5 DOMAIN-CONTAINING PROTEIN-RELATED"/>
    <property type="match status" value="1"/>
</dbReference>
<evidence type="ECO:0000259" key="1">
    <source>
        <dbReference type="Pfam" id="PF24764"/>
    </source>
</evidence>
<keyword evidence="3" id="KW-1185">Reference proteome</keyword>
<name>A0A371CJ83_9APHY</name>
<proteinExistence type="predicted"/>